<comment type="similarity">
    <text evidence="8">Belongs to the protein kinase superfamily.</text>
</comment>
<dbReference type="SMART" id="SM00220">
    <property type="entry name" value="S_TKc"/>
    <property type="match status" value="1"/>
</dbReference>
<dbReference type="InterPro" id="IPR000961">
    <property type="entry name" value="AGC-kinase_C"/>
</dbReference>
<dbReference type="InterPro" id="IPR000719">
    <property type="entry name" value="Prot_kinase_dom"/>
</dbReference>
<keyword evidence="12" id="KW-1185">Reference proteome</keyword>
<keyword evidence="3" id="KW-0808">Transferase</keyword>
<reference evidence="12" key="1">
    <citation type="journal article" date="2015" name="PLoS Genet.">
        <title>Genome Sequence and Transcriptome Analyses of Chrysochromulina tobin: Metabolic Tools for Enhanced Algal Fitness in the Prominent Order Prymnesiales (Haptophyceae).</title>
        <authorList>
            <person name="Hovde B.T."/>
            <person name="Deodato C.R."/>
            <person name="Hunsperger H.M."/>
            <person name="Ryken S.A."/>
            <person name="Yost W."/>
            <person name="Jha R.K."/>
            <person name="Patterson J."/>
            <person name="Monnat R.J. Jr."/>
            <person name="Barlow S.B."/>
            <person name="Starkenburg S.R."/>
            <person name="Cattolico R.A."/>
        </authorList>
    </citation>
    <scope>NUCLEOTIDE SEQUENCE</scope>
    <source>
        <strain evidence="12">CCMP291</strain>
    </source>
</reference>
<dbReference type="InterPro" id="IPR008271">
    <property type="entry name" value="Ser/Thr_kinase_AS"/>
</dbReference>
<feature type="domain" description="AGC-kinase C-terminal" evidence="10">
    <location>
        <begin position="282"/>
        <end position="355"/>
    </location>
</feature>
<keyword evidence="6 7" id="KW-0067">ATP-binding</keyword>
<evidence type="ECO:0000256" key="4">
    <source>
        <dbReference type="ARBA" id="ARBA00022741"/>
    </source>
</evidence>
<evidence type="ECO:0000256" key="5">
    <source>
        <dbReference type="ARBA" id="ARBA00022777"/>
    </source>
</evidence>
<evidence type="ECO:0000313" key="12">
    <source>
        <dbReference type="Proteomes" id="UP000037460"/>
    </source>
</evidence>
<dbReference type="Gene3D" id="1.10.510.10">
    <property type="entry name" value="Transferase(Phosphotransferase) domain 1"/>
    <property type="match status" value="1"/>
</dbReference>
<dbReference type="InterPro" id="IPR017441">
    <property type="entry name" value="Protein_kinase_ATP_BS"/>
</dbReference>
<gene>
    <name evidence="11" type="ORF">Ctob_004818</name>
</gene>
<accession>A0A0M0K1P5</accession>
<sequence>MRTLSMDDFVLLRLVGKGGYGKVFQVRCHLNHQIYAMKVVDKASIERYRSMENIAIELSILRQHAEARHPFILGLECAFQSASKLHFVMEYVPGGMLFAHLRAHEMFSEKMARFYAAEVMLALEHLHAQSIIYRDLKPENVLICADGNAKLCDFGLAAVGLTASATHTSASGRPVLVGTTEYMAPEVLRRMLCGQAVDVWSLGVLLYEMMTGEAPWWHKEQKELQRKIVHTKLRLPSWFTNEAKGLIKGLLTKDPAQRLGVREESPTCQSDFASLKTHPFFRNLNWKLLMLGKLEAPFVPTLNAADPTSDVSNFDTKYTLEAPVLSPLRKPLSVEMNEQFEALTLEYSSPEIRTSLRHSIRDSLHSLRSSRLSCDSDSSRGSDRDSAASESLLRFPAVRM</sequence>
<dbReference type="PROSITE" id="PS00107">
    <property type="entry name" value="PROTEIN_KINASE_ATP"/>
    <property type="match status" value="1"/>
</dbReference>
<dbReference type="EMBL" id="JWZX01001759">
    <property type="protein sequence ID" value="KOO32492.1"/>
    <property type="molecule type" value="Genomic_DNA"/>
</dbReference>
<keyword evidence="4 7" id="KW-0547">Nucleotide-binding</keyword>
<keyword evidence="5 11" id="KW-0418">Kinase</keyword>
<evidence type="ECO:0000256" key="7">
    <source>
        <dbReference type="PROSITE-ProRule" id="PRU10141"/>
    </source>
</evidence>
<dbReference type="SUPFAM" id="SSF56112">
    <property type="entry name" value="Protein kinase-like (PK-like)"/>
    <property type="match status" value="1"/>
</dbReference>
<dbReference type="PROSITE" id="PS00108">
    <property type="entry name" value="PROTEIN_KINASE_ST"/>
    <property type="match status" value="1"/>
</dbReference>
<dbReference type="PROSITE" id="PS50011">
    <property type="entry name" value="PROTEIN_KINASE_DOM"/>
    <property type="match status" value="1"/>
</dbReference>
<dbReference type="Proteomes" id="UP000037460">
    <property type="component" value="Unassembled WGS sequence"/>
</dbReference>
<evidence type="ECO:0000256" key="3">
    <source>
        <dbReference type="ARBA" id="ARBA00022679"/>
    </source>
</evidence>
<dbReference type="InterPro" id="IPR017892">
    <property type="entry name" value="Pkinase_C"/>
</dbReference>
<evidence type="ECO:0000256" key="2">
    <source>
        <dbReference type="ARBA" id="ARBA00022553"/>
    </source>
</evidence>
<feature type="non-terminal residue" evidence="11">
    <location>
        <position position="400"/>
    </location>
</feature>
<dbReference type="Pfam" id="PF00433">
    <property type="entry name" value="Pkinase_C"/>
    <property type="match status" value="1"/>
</dbReference>
<dbReference type="Pfam" id="PF00069">
    <property type="entry name" value="Pkinase"/>
    <property type="match status" value="1"/>
</dbReference>
<evidence type="ECO:0000256" key="1">
    <source>
        <dbReference type="ARBA" id="ARBA00022527"/>
    </source>
</evidence>
<dbReference type="InterPro" id="IPR045270">
    <property type="entry name" value="STKc_AGC"/>
</dbReference>
<dbReference type="PANTHER" id="PTHR24351">
    <property type="entry name" value="RIBOSOMAL PROTEIN S6 KINASE"/>
    <property type="match status" value="1"/>
</dbReference>
<evidence type="ECO:0000256" key="8">
    <source>
        <dbReference type="RuleBase" id="RU000304"/>
    </source>
</evidence>
<evidence type="ECO:0000313" key="11">
    <source>
        <dbReference type="EMBL" id="KOO32492.1"/>
    </source>
</evidence>
<dbReference type="FunFam" id="1.10.510.10:FF:000048">
    <property type="entry name" value="Protein kinase C"/>
    <property type="match status" value="1"/>
</dbReference>
<organism evidence="11 12">
    <name type="scientific">Chrysochromulina tobinii</name>
    <dbReference type="NCBI Taxonomy" id="1460289"/>
    <lineage>
        <taxon>Eukaryota</taxon>
        <taxon>Haptista</taxon>
        <taxon>Haptophyta</taxon>
        <taxon>Prymnesiophyceae</taxon>
        <taxon>Prymnesiales</taxon>
        <taxon>Chrysochromulinaceae</taxon>
        <taxon>Chrysochromulina</taxon>
    </lineage>
</organism>
<protein>
    <submittedName>
        <fullName evidence="11">Ribosomal protein s6 kinase beta-1-like protein</fullName>
    </submittedName>
</protein>
<dbReference type="GO" id="GO:0005524">
    <property type="term" value="F:ATP binding"/>
    <property type="evidence" value="ECO:0007669"/>
    <property type="project" value="UniProtKB-UniRule"/>
</dbReference>
<proteinExistence type="inferred from homology"/>
<dbReference type="PROSITE" id="PS51285">
    <property type="entry name" value="AGC_KINASE_CTER"/>
    <property type="match status" value="1"/>
</dbReference>
<evidence type="ECO:0000259" key="10">
    <source>
        <dbReference type="PROSITE" id="PS51285"/>
    </source>
</evidence>
<name>A0A0M0K1P5_9EUKA</name>
<evidence type="ECO:0000256" key="6">
    <source>
        <dbReference type="ARBA" id="ARBA00022840"/>
    </source>
</evidence>
<comment type="caution">
    <text evidence="11">The sequence shown here is derived from an EMBL/GenBank/DDBJ whole genome shotgun (WGS) entry which is preliminary data.</text>
</comment>
<keyword evidence="2" id="KW-0597">Phosphoprotein</keyword>
<feature type="domain" description="Protein kinase" evidence="9">
    <location>
        <begin position="9"/>
        <end position="281"/>
    </location>
</feature>
<dbReference type="AlphaFoldDB" id="A0A0M0K1P5"/>
<dbReference type="CDD" id="cd05123">
    <property type="entry name" value="STKc_AGC"/>
    <property type="match status" value="1"/>
</dbReference>
<dbReference type="InterPro" id="IPR011009">
    <property type="entry name" value="Kinase-like_dom_sf"/>
</dbReference>
<keyword evidence="1 8" id="KW-0723">Serine/threonine-protein kinase</keyword>
<dbReference type="OrthoDB" id="63267at2759"/>
<dbReference type="GO" id="GO:0004674">
    <property type="term" value="F:protein serine/threonine kinase activity"/>
    <property type="evidence" value="ECO:0007669"/>
    <property type="project" value="UniProtKB-KW"/>
</dbReference>
<dbReference type="SMART" id="SM00133">
    <property type="entry name" value="S_TK_X"/>
    <property type="match status" value="1"/>
</dbReference>
<dbReference type="Gene3D" id="3.30.200.20">
    <property type="entry name" value="Phosphorylase Kinase, domain 1"/>
    <property type="match status" value="1"/>
</dbReference>
<evidence type="ECO:0000259" key="9">
    <source>
        <dbReference type="PROSITE" id="PS50011"/>
    </source>
</evidence>
<feature type="binding site" evidence="7">
    <location>
        <position position="38"/>
    </location>
    <ligand>
        <name>ATP</name>
        <dbReference type="ChEBI" id="CHEBI:30616"/>
    </ligand>
</feature>